<evidence type="ECO:0000313" key="3">
    <source>
        <dbReference type="Proteomes" id="UP000002534"/>
    </source>
</evidence>
<gene>
    <name evidence="2" type="ordered locus">Pcar_3051</name>
</gene>
<dbReference type="Proteomes" id="UP000002534">
    <property type="component" value="Chromosome"/>
</dbReference>
<evidence type="ECO:0000313" key="2">
    <source>
        <dbReference type="EMBL" id="ABA90286.1"/>
    </source>
</evidence>
<name>Q3A021_SYNC1</name>
<sequence>MFGFFKKKYPLLKNEMITPVGEPVNTSEAKRIFKQFMKEIGYLEKDELTEHAGYLSEEIKDHEQGLREECLDKKEEIAEAKRLLKELKSNLKKAEGEEKEDIECEIEDIEDDLEDFVKELEQAAEALAKFKKDKREFLIEYINNQTQSR</sequence>
<keyword evidence="3" id="KW-1185">Reference proteome</keyword>
<dbReference type="KEGG" id="pca:Pcar_3051"/>
<dbReference type="AlphaFoldDB" id="Q3A021"/>
<keyword evidence="1" id="KW-0175">Coiled coil</keyword>
<protein>
    <submittedName>
        <fullName evidence="2">Uncharacterized protein</fullName>
    </submittedName>
</protein>
<evidence type="ECO:0000256" key="1">
    <source>
        <dbReference type="SAM" id="Coils"/>
    </source>
</evidence>
<dbReference type="STRING" id="338963.Pcar_3051"/>
<dbReference type="EMBL" id="CP000142">
    <property type="protein sequence ID" value="ABA90286.1"/>
    <property type="molecule type" value="Genomic_DNA"/>
</dbReference>
<proteinExistence type="predicted"/>
<dbReference type="HOGENOM" id="CLU_1747900_0_0_7"/>
<accession>Q3A021</accession>
<organism evidence="2 3">
    <name type="scientific">Syntrophotalea carbinolica (strain DSM 2380 / NBRC 103641 / GraBd1)</name>
    <name type="common">Pelobacter carbinolicus</name>
    <dbReference type="NCBI Taxonomy" id="338963"/>
    <lineage>
        <taxon>Bacteria</taxon>
        <taxon>Pseudomonadati</taxon>
        <taxon>Thermodesulfobacteriota</taxon>
        <taxon>Desulfuromonadia</taxon>
        <taxon>Desulfuromonadales</taxon>
        <taxon>Syntrophotaleaceae</taxon>
        <taxon>Syntrophotalea</taxon>
    </lineage>
</organism>
<feature type="coiled-coil region" evidence="1">
    <location>
        <begin position="63"/>
        <end position="140"/>
    </location>
</feature>
<reference evidence="3" key="1">
    <citation type="submission" date="2005-10" db="EMBL/GenBank/DDBJ databases">
        <title>Complete sequence of Pelobacter carbinolicus DSM 2380.</title>
        <authorList>
            <person name="Copeland A."/>
            <person name="Lucas S."/>
            <person name="Lapidus A."/>
            <person name="Barry K."/>
            <person name="Detter J.C."/>
            <person name="Glavina T."/>
            <person name="Hammon N."/>
            <person name="Israni S."/>
            <person name="Pitluck S."/>
            <person name="Chertkov O."/>
            <person name="Schmutz J."/>
            <person name="Larimer F."/>
            <person name="Land M."/>
            <person name="Kyrpides N."/>
            <person name="Ivanova N."/>
            <person name="Richardson P."/>
        </authorList>
    </citation>
    <scope>NUCLEOTIDE SEQUENCE [LARGE SCALE GENOMIC DNA]</scope>
    <source>
        <strain evidence="3">DSM 2380 / NBRC 103641 / GraBd1</strain>
    </source>
</reference>
<dbReference type="RefSeq" id="WP_011342845.1">
    <property type="nucleotide sequence ID" value="NC_007498.2"/>
</dbReference>
<reference evidence="2 3" key="2">
    <citation type="journal article" date="2012" name="BMC Genomics">
        <title>The genome of Pelobacter carbinolicus reveals surprising metabolic capabilities and physiological features.</title>
        <authorList>
            <person name="Aklujkar M."/>
            <person name="Haveman S.A."/>
            <person name="Didonato R.Jr."/>
            <person name="Chertkov O."/>
            <person name="Han C.S."/>
            <person name="Land M.L."/>
            <person name="Brown P."/>
            <person name="Lovley D.R."/>
        </authorList>
    </citation>
    <scope>NUCLEOTIDE SEQUENCE [LARGE SCALE GENOMIC DNA]</scope>
    <source>
        <strain evidence="3">DSM 2380 / NBRC 103641 / GraBd1</strain>
    </source>
</reference>